<feature type="domain" description="Succinylglutamate desuccinylase/Aspartoacylase catalytic" evidence="5">
    <location>
        <begin position="46"/>
        <end position="200"/>
    </location>
</feature>
<keyword evidence="2" id="KW-0479">Metal-binding</keyword>
<gene>
    <name evidence="6" type="ORF">J2739_003572</name>
</gene>
<dbReference type="CDD" id="cd06256">
    <property type="entry name" value="M14_ASTE_ASPA-like"/>
    <property type="match status" value="1"/>
</dbReference>
<evidence type="ECO:0000256" key="1">
    <source>
        <dbReference type="ARBA" id="ARBA00001947"/>
    </source>
</evidence>
<dbReference type="Proteomes" id="UP001184230">
    <property type="component" value="Unassembled WGS sequence"/>
</dbReference>
<keyword evidence="4" id="KW-0862">Zinc</keyword>
<evidence type="ECO:0000313" key="6">
    <source>
        <dbReference type="EMBL" id="MDR6537791.1"/>
    </source>
</evidence>
<reference evidence="6 7" key="1">
    <citation type="submission" date="2023-07" db="EMBL/GenBank/DDBJ databases">
        <title>Sorghum-associated microbial communities from plants grown in Nebraska, USA.</title>
        <authorList>
            <person name="Schachtman D."/>
        </authorList>
    </citation>
    <scope>NUCLEOTIDE SEQUENCE [LARGE SCALE GENOMIC DNA]</scope>
    <source>
        <strain evidence="6 7">DS1781</strain>
    </source>
</reference>
<keyword evidence="3" id="KW-0378">Hydrolase</keyword>
<dbReference type="Gene3D" id="3.40.630.10">
    <property type="entry name" value="Zn peptidases"/>
    <property type="match status" value="1"/>
</dbReference>
<evidence type="ECO:0000256" key="4">
    <source>
        <dbReference type="ARBA" id="ARBA00022833"/>
    </source>
</evidence>
<organism evidence="6 7">
    <name type="scientific">Variovorax soli</name>
    <dbReference type="NCBI Taxonomy" id="376815"/>
    <lineage>
        <taxon>Bacteria</taxon>
        <taxon>Pseudomonadati</taxon>
        <taxon>Pseudomonadota</taxon>
        <taxon>Betaproteobacteria</taxon>
        <taxon>Burkholderiales</taxon>
        <taxon>Comamonadaceae</taxon>
        <taxon>Variovorax</taxon>
    </lineage>
</organism>
<dbReference type="SUPFAM" id="SSF53187">
    <property type="entry name" value="Zn-dependent exopeptidases"/>
    <property type="match status" value="1"/>
</dbReference>
<comment type="caution">
    <text evidence="6">The sequence shown here is derived from an EMBL/GenBank/DDBJ whole genome shotgun (WGS) entry which is preliminary data.</text>
</comment>
<name>A0ABU1NIE9_9BURK</name>
<evidence type="ECO:0000256" key="2">
    <source>
        <dbReference type="ARBA" id="ARBA00022723"/>
    </source>
</evidence>
<sequence length="347" mass="37426">MLQQLDHLPPGFMTASARELHRVLPGPTLIHLPGDAPEPLFVSILLHGNEDVGLLALQSVLASHGARRLPRALSIFVGNVEAARAGVRRLDDQPDFNRIWSASPPATPFEHMAAAVVEVMRQRTVFATLDLHNNSGRNPLYSCLSSIDSRQLRLARLFSPLAVLIESQASLGAAFAAFSPSISCECGEIGSAQGVFRAAALIEKCLRATSEIFEAGEGEPLDIFQAFAMLKVRDALTISSDGAEGGDVRLVPDIESLNFCALQAGHVIATTAAHLDIEPLQALRLDGRPIEGLLLREGTRLSLAQPAVAAMLTRDLRAIRQDCLGYLMRRVRVPRSEQLSPDPCSPS</sequence>
<dbReference type="InterPro" id="IPR055438">
    <property type="entry name" value="AstE_AspA_cat"/>
</dbReference>
<evidence type="ECO:0000313" key="7">
    <source>
        <dbReference type="Proteomes" id="UP001184230"/>
    </source>
</evidence>
<dbReference type="EMBL" id="JAVDRF010000007">
    <property type="protein sequence ID" value="MDR6537791.1"/>
    <property type="molecule type" value="Genomic_DNA"/>
</dbReference>
<dbReference type="Pfam" id="PF24827">
    <property type="entry name" value="AstE_AspA_cat"/>
    <property type="match status" value="1"/>
</dbReference>
<evidence type="ECO:0000259" key="5">
    <source>
        <dbReference type="Pfam" id="PF24827"/>
    </source>
</evidence>
<dbReference type="RefSeq" id="WP_309903987.1">
    <property type="nucleotide sequence ID" value="NZ_JAVDRF010000007.1"/>
</dbReference>
<protein>
    <submittedName>
        <fullName evidence="6">Succinylglutamate desuccinylase</fullName>
    </submittedName>
</protein>
<accession>A0ABU1NIE9</accession>
<evidence type="ECO:0000256" key="3">
    <source>
        <dbReference type="ARBA" id="ARBA00022801"/>
    </source>
</evidence>
<proteinExistence type="predicted"/>
<comment type="cofactor">
    <cofactor evidence="1">
        <name>Zn(2+)</name>
        <dbReference type="ChEBI" id="CHEBI:29105"/>
    </cofactor>
</comment>
<keyword evidence="7" id="KW-1185">Reference proteome</keyword>